<evidence type="ECO:0000256" key="1">
    <source>
        <dbReference type="SAM" id="Phobius"/>
    </source>
</evidence>
<dbReference type="AlphaFoldDB" id="A0A4Q0PFM4"/>
<evidence type="ECO:0000313" key="3">
    <source>
        <dbReference type="Proteomes" id="UP000289238"/>
    </source>
</evidence>
<dbReference type="OrthoDB" id="965642at2"/>
<keyword evidence="3" id="KW-1185">Reference proteome</keyword>
<proteinExistence type="predicted"/>
<dbReference type="Proteomes" id="UP000289238">
    <property type="component" value="Unassembled WGS sequence"/>
</dbReference>
<sequence length="142" mass="16377">MTTTFKKILITAVVAIPTAVISFLVIQYLLRDKSDIFQSLQKEAAYINTQTPLQLDEETTLDSAVAMNKNSFAYYYTLIYRSDAVNKDTVTKYVKPALIARLKNNPEMDYFREKKITLYYHYFGYDSLPAVTLKITPDLYSN</sequence>
<protein>
    <submittedName>
        <fullName evidence="2">Uncharacterized protein</fullName>
    </submittedName>
</protein>
<keyword evidence="1" id="KW-0812">Transmembrane</keyword>
<comment type="caution">
    <text evidence="2">The sequence shown here is derived from an EMBL/GenBank/DDBJ whole genome shotgun (WGS) entry which is preliminary data.</text>
</comment>
<dbReference type="Gene3D" id="3.30.300.250">
    <property type="match status" value="1"/>
</dbReference>
<dbReference type="RefSeq" id="WP_128756667.1">
    <property type="nucleotide sequence ID" value="NZ_QOVM01000001.1"/>
</dbReference>
<name>A0A4Q0PFM4_9FLAO</name>
<feature type="transmembrane region" description="Helical" evidence="1">
    <location>
        <begin position="7"/>
        <end position="30"/>
    </location>
</feature>
<keyword evidence="1" id="KW-1133">Transmembrane helix</keyword>
<accession>A0A4Q0PFM4</accession>
<gene>
    <name evidence="2" type="ORF">DSM00_755</name>
</gene>
<reference evidence="2 3" key="1">
    <citation type="submission" date="2018-07" db="EMBL/GenBank/DDBJ databases">
        <title>Leeuwenhoekiella genomics.</title>
        <authorList>
            <person name="Tahon G."/>
            <person name="Willems A."/>
        </authorList>
    </citation>
    <scope>NUCLEOTIDE SEQUENCE [LARGE SCALE GENOMIC DNA]</scope>
    <source>
        <strain evidence="2 3">LMG 22550</strain>
    </source>
</reference>
<keyword evidence="1" id="KW-0472">Membrane</keyword>
<evidence type="ECO:0000313" key="2">
    <source>
        <dbReference type="EMBL" id="RXG24959.1"/>
    </source>
</evidence>
<dbReference type="EMBL" id="QOVM01000001">
    <property type="protein sequence ID" value="RXG24959.1"/>
    <property type="molecule type" value="Genomic_DNA"/>
</dbReference>
<organism evidence="2 3">
    <name type="scientific">Leeuwenhoekiella aequorea</name>
    <dbReference type="NCBI Taxonomy" id="283736"/>
    <lineage>
        <taxon>Bacteria</taxon>
        <taxon>Pseudomonadati</taxon>
        <taxon>Bacteroidota</taxon>
        <taxon>Flavobacteriia</taxon>
        <taxon>Flavobacteriales</taxon>
        <taxon>Flavobacteriaceae</taxon>
        <taxon>Leeuwenhoekiella</taxon>
    </lineage>
</organism>